<dbReference type="PANTHER" id="PTHR24020:SF20">
    <property type="entry name" value="PH DOMAIN-CONTAINING PROTEIN"/>
    <property type="match status" value="1"/>
</dbReference>
<feature type="domain" description="VWFA" evidence="2">
    <location>
        <begin position="534"/>
        <end position="698"/>
    </location>
</feature>
<dbReference type="AlphaFoldDB" id="A0A0B7BHZ3"/>
<dbReference type="Gene3D" id="3.40.50.410">
    <property type="entry name" value="von Willebrand factor, type A domain"/>
    <property type="match status" value="4"/>
</dbReference>
<accession>A0A0B7BHZ3</accession>
<dbReference type="InterPro" id="IPR002035">
    <property type="entry name" value="VWF_A"/>
</dbReference>
<proteinExistence type="predicted"/>
<evidence type="ECO:0000259" key="2">
    <source>
        <dbReference type="PROSITE" id="PS50234"/>
    </source>
</evidence>
<dbReference type="PANTHER" id="PTHR24020">
    <property type="entry name" value="COLLAGEN ALPHA"/>
    <property type="match status" value="1"/>
</dbReference>
<dbReference type="PROSITE" id="PS50234">
    <property type="entry name" value="VWFA"/>
    <property type="match status" value="4"/>
</dbReference>
<sequence>IQGCLKAVDKAPYQSSTTHTDLGIDAIVFELKSCPKNSLQVLIVFTDGKSTYPDLTKVSAVKAKAEGIVTQVVGVGSDVNDPELQAIASSSKDVYKVKDYQALVDTVTTFIQAVCNAQPPVIPCQPTQTVCLGVAIDASGSIGQANFQKNLNVIRKIAEAVPKGSYLAVSTYGTHNRSVCHTTNDVQGCLKTVDSAAYQNSTTHTDLGIDAIVYELKSCPKNILKVLIVFTDGKSTYPDKTRVSAVKAQEESIVCQAVGVGSQVYDPELQAIASSSNDVYKVTDYQALVESVGTLIKAVCNATPKPPTVKQCPPAKKLCTFFAMDGSASEDSTNFQKIKEAVIYIIRALSDGSYCASAAYGTHTYIAATLTANKTECEKKTSDAAFRNSSTHTDVAIDTGVQTLASAPKDCQKLIVVLTDGQSTYPDRTAVSADKAHQANIAVAVVAIGNKVNTTELNVIASSKDLVLTANDVIDLLAKITDIAQVVCNATPKPTTTTPKPTTTTPEPTTTTTTTATTTPKTTVKPCPPADPICASFVCDSSSSILQENYNKILKVICEIAQAFPAGSRASLDIYGTHSYSISSLEQDMGLFCQKVLNSAYRNSTTRTDLGIDAGKLQLDSAPEGCKKLMLVLTDGQSTKPDLTLISAGKVHDAGITTFSIGIGPDVNFSELNSIATSKANVYQPNNYEELIASANSIAQASCDAMKS</sequence>
<dbReference type="EMBL" id="HACG01045703">
    <property type="protein sequence ID" value="CEK92568.1"/>
    <property type="molecule type" value="Transcribed_RNA"/>
</dbReference>
<reference evidence="3" key="1">
    <citation type="submission" date="2014-12" db="EMBL/GenBank/DDBJ databases">
        <title>Insight into the proteome of Arion vulgaris.</title>
        <authorList>
            <person name="Aradska J."/>
            <person name="Bulat T."/>
            <person name="Smidak R."/>
            <person name="Sarate P."/>
            <person name="Gangsoo J."/>
            <person name="Sialana F."/>
            <person name="Bilban M."/>
            <person name="Lubec G."/>
        </authorList>
    </citation>
    <scope>NUCLEOTIDE SEQUENCE</scope>
    <source>
        <tissue evidence="3">Skin</tissue>
    </source>
</reference>
<dbReference type="InterPro" id="IPR036465">
    <property type="entry name" value="vWFA_dom_sf"/>
</dbReference>
<feature type="domain" description="VWFA" evidence="2">
    <location>
        <begin position="131"/>
        <end position="299"/>
    </location>
</feature>
<dbReference type="SUPFAM" id="SSF53300">
    <property type="entry name" value="vWA-like"/>
    <property type="match status" value="4"/>
</dbReference>
<evidence type="ECO:0000313" key="3">
    <source>
        <dbReference type="EMBL" id="CEK92568.1"/>
    </source>
</evidence>
<feature type="non-terminal residue" evidence="3">
    <location>
        <position position="1"/>
    </location>
</feature>
<organism evidence="3">
    <name type="scientific">Arion vulgaris</name>
    <dbReference type="NCBI Taxonomy" id="1028688"/>
    <lineage>
        <taxon>Eukaryota</taxon>
        <taxon>Metazoa</taxon>
        <taxon>Spiralia</taxon>
        <taxon>Lophotrochozoa</taxon>
        <taxon>Mollusca</taxon>
        <taxon>Gastropoda</taxon>
        <taxon>Heterobranchia</taxon>
        <taxon>Euthyneura</taxon>
        <taxon>Panpulmonata</taxon>
        <taxon>Eupulmonata</taxon>
        <taxon>Stylommatophora</taxon>
        <taxon>Helicina</taxon>
        <taxon>Arionoidea</taxon>
        <taxon>Arionidae</taxon>
        <taxon>Arion</taxon>
    </lineage>
</organism>
<feature type="domain" description="VWFA" evidence="2">
    <location>
        <begin position="319"/>
        <end position="487"/>
    </location>
</feature>
<feature type="domain" description="VWFA" evidence="2">
    <location>
        <begin position="1"/>
        <end position="114"/>
    </location>
</feature>
<feature type="region of interest" description="Disordered" evidence="1">
    <location>
        <begin position="492"/>
        <end position="520"/>
    </location>
</feature>
<dbReference type="CDD" id="cd00198">
    <property type="entry name" value="vWFA"/>
    <property type="match status" value="1"/>
</dbReference>
<protein>
    <recommendedName>
        <fullName evidence="2">VWFA domain-containing protein</fullName>
    </recommendedName>
</protein>
<gene>
    <name evidence="3" type="primary">ORF188960</name>
</gene>
<dbReference type="InterPro" id="IPR050525">
    <property type="entry name" value="ECM_Assembly_Org"/>
</dbReference>
<dbReference type="SMART" id="SM00327">
    <property type="entry name" value="VWA"/>
    <property type="match status" value="3"/>
</dbReference>
<name>A0A0B7BHZ3_9EUPU</name>
<evidence type="ECO:0000256" key="1">
    <source>
        <dbReference type="SAM" id="MobiDB-lite"/>
    </source>
</evidence>
<dbReference type="Pfam" id="PF00092">
    <property type="entry name" value="VWA"/>
    <property type="match status" value="4"/>
</dbReference>